<dbReference type="Proteomes" id="UP000887567">
    <property type="component" value="Unplaced"/>
</dbReference>
<dbReference type="EnsemblMetazoa" id="XM_028659741.1">
    <property type="protein sequence ID" value="XP_028515542.1"/>
    <property type="gene ID" value="LOC110241279"/>
</dbReference>
<dbReference type="GeneID" id="110241279"/>
<keyword evidence="1" id="KW-0732">Signal</keyword>
<accession>A0A913YM45</accession>
<dbReference type="RefSeq" id="XP_028515542.1">
    <property type="nucleotide sequence ID" value="XM_028659741.1"/>
</dbReference>
<proteinExistence type="predicted"/>
<dbReference type="OrthoDB" id="10053194at2759"/>
<protein>
    <submittedName>
        <fullName evidence="2">Uncharacterized protein</fullName>
    </submittedName>
</protein>
<sequence length="82" mass="9277">MKFIASFIVLSMIILEVQPVPASKGSDITVNKEKALQFISVNKRGIFKDLYNECCVECCQAEEIQEAGIFNKTRVQFVKENC</sequence>
<evidence type="ECO:0000256" key="1">
    <source>
        <dbReference type="SAM" id="SignalP"/>
    </source>
</evidence>
<name>A0A913YM45_EXADI</name>
<evidence type="ECO:0000313" key="3">
    <source>
        <dbReference type="Proteomes" id="UP000887567"/>
    </source>
</evidence>
<evidence type="ECO:0000313" key="2">
    <source>
        <dbReference type="EnsemblMetazoa" id="XP_028515542.1"/>
    </source>
</evidence>
<reference evidence="2" key="1">
    <citation type="submission" date="2022-11" db="UniProtKB">
        <authorList>
            <consortium name="EnsemblMetazoa"/>
        </authorList>
    </citation>
    <scope>IDENTIFICATION</scope>
</reference>
<feature type="signal peptide" evidence="1">
    <location>
        <begin position="1"/>
        <end position="19"/>
    </location>
</feature>
<keyword evidence="3" id="KW-1185">Reference proteome</keyword>
<organism evidence="2 3">
    <name type="scientific">Exaiptasia diaphana</name>
    <name type="common">Tropical sea anemone</name>
    <name type="synonym">Aiptasia pulchella</name>
    <dbReference type="NCBI Taxonomy" id="2652724"/>
    <lineage>
        <taxon>Eukaryota</taxon>
        <taxon>Metazoa</taxon>
        <taxon>Cnidaria</taxon>
        <taxon>Anthozoa</taxon>
        <taxon>Hexacorallia</taxon>
        <taxon>Actiniaria</taxon>
        <taxon>Aiptasiidae</taxon>
        <taxon>Exaiptasia</taxon>
    </lineage>
</organism>
<dbReference type="AlphaFoldDB" id="A0A913YM45"/>
<feature type="chain" id="PRO_5037908508" evidence="1">
    <location>
        <begin position="20"/>
        <end position="82"/>
    </location>
</feature>